<dbReference type="OrthoDB" id="3078754at2"/>
<comment type="caution">
    <text evidence="1">The sequence shown here is derived from an EMBL/GenBank/DDBJ whole genome shotgun (WGS) entry which is preliminary data.</text>
</comment>
<organism evidence="1 2">
    <name type="scientific">Aliirhizobium smilacinae</name>
    <dbReference type="NCBI Taxonomy" id="1395944"/>
    <lineage>
        <taxon>Bacteria</taxon>
        <taxon>Pseudomonadati</taxon>
        <taxon>Pseudomonadota</taxon>
        <taxon>Alphaproteobacteria</taxon>
        <taxon>Hyphomicrobiales</taxon>
        <taxon>Rhizobiaceae</taxon>
        <taxon>Aliirhizobium</taxon>
    </lineage>
</organism>
<dbReference type="Gene3D" id="1.10.530.10">
    <property type="match status" value="1"/>
</dbReference>
<sequence length="215" mass="23315">MGKLNAATERRIFFREVRESLFSGRLRQTQVEGLDAILNGWAGLTDVACRSAGGDEALAYLLATAFHETAATMQPVRETLALSDAEAVIRLEKAFAAGRLSAVKTPYWRPDAEGRTWLGRGFVQLTHRRNYEAMSALTGIDLASDPGRAMEMKVAVAILIGGMRMGSFTGYGLGDYFGNGEADWIGARKIINGTDRAELVAVYARAFRAALPAAH</sequence>
<evidence type="ECO:0008006" key="3">
    <source>
        <dbReference type="Google" id="ProtNLM"/>
    </source>
</evidence>
<gene>
    <name evidence="1" type="ORF">FHP24_05215</name>
</gene>
<dbReference type="Proteomes" id="UP000311605">
    <property type="component" value="Unassembled WGS sequence"/>
</dbReference>
<evidence type="ECO:0000313" key="1">
    <source>
        <dbReference type="EMBL" id="TNM65651.1"/>
    </source>
</evidence>
<dbReference type="RefSeq" id="WP_139673812.1">
    <property type="nucleotide sequence ID" value="NZ_VDMN01000001.1"/>
</dbReference>
<reference evidence="1 2" key="1">
    <citation type="submission" date="2019-06" db="EMBL/GenBank/DDBJ databases">
        <title>The draft genome of Rhizobium smilacinae PTYR-5.</title>
        <authorList>
            <person name="Liu L."/>
            <person name="Li L."/>
            <person name="Zhang X."/>
        </authorList>
    </citation>
    <scope>NUCLEOTIDE SEQUENCE [LARGE SCALE GENOMIC DNA]</scope>
    <source>
        <strain evidence="1 2">PTYR-5</strain>
    </source>
</reference>
<accession>A0A5C4XRN3</accession>
<dbReference type="AlphaFoldDB" id="A0A5C4XRN3"/>
<name>A0A5C4XRN3_9HYPH</name>
<keyword evidence="2" id="KW-1185">Reference proteome</keyword>
<protein>
    <recommendedName>
        <fullName evidence="3">Glycoside hydrolase family 19 catalytic domain-containing protein</fullName>
    </recommendedName>
</protein>
<proteinExistence type="predicted"/>
<dbReference type="EMBL" id="VDMN01000001">
    <property type="protein sequence ID" value="TNM65651.1"/>
    <property type="molecule type" value="Genomic_DNA"/>
</dbReference>
<dbReference type="SUPFAM" id="SSF53955">
    <property type="entry name" value="Lysozyme-like"/>
    <property type="match status" value="1"/>
</dbReference>
<dbReference type="InterPro" id="IPR023346">
    <property type="entry name" value="Lysozyme-like_dom_sf"/>
</dbReference>
<evidence type="ECO:0000313" key="2">
    <source>
        <dbReference type="Proteomes" id="UP000311605"/>
    </source>
</evidence>